<reference evidence="5" key="1">
    <citation type="submission" date="2023-09" db="UniProtKB">
        <authorList>
            <consortium name="Ensembl"/>
        </authorList>
    </citation>
    <scope>IDENTIFICATION</scope>
</reference>
<dbReference type="Pfam" id="PF02140">
    <property type="entry name" value="SUEL_Lectin"/>
    <property type="match status" value="1"/>
</dbReference>
<organism evidence="5">
    <name type="scientific">Pundamilia nyererei</name>
    <dbReference type="NCBI Taxonomy" id="303518"/>
    <lineage>
        <taxon>Eukaryota</taxon>
        <taxon>Metazoa</taxon>
        <taxon>Chordata</taxon>
        <taxon>Craniata</taxon>
        <taxon>Vertebrata</taxon>
        <taxon>Euteleostomi</taxon>
        <taxon>Actinopterygii</taxon>
        <taxon>Neopterygii</taxon>
        <taxon>Teleostei</taxon>
        <taxon>Neoteleostei</taxon>
        <taxon>Acanthomorphata</taxon>
        <taxon>Ovalentaria</taxon>
        <taxon>Cichlomorphae</taxon>
        <taxon>Cichliformes</taxon>
        <taxon>Cichlidae</taxon>
        <taxon>African cichlids</taxon>
        <taxon>Pseudocrenilabrinae</taxon>
        <taxon>Haplochromini</taxon>
        <taxon>Pundamilia</taxon>
    </lineage>
</organism>
<dbReference type="PANTHER" id="PTHR46780">
    <property type="entry name" value="PROTEIN EVA-1"/>
    <property type="match status" value="1"/>
</dbReference>
<evidence type="ECO:0000256" key="3">
    <source>
        <dbReference type="ARBA" id="ARBA00022737"/>
    </source>
</evidence>
<sequence>FNSLFFPPGVTRAKRFVPSTATAISSTRVITCDGHLVQHLCCESGVIVVESVEHTCGDEEHCSQHHKLKAIKKSSISPHSCDGKKTCDIDIQIFGTPVPGACKYLDTTFACFPAGLTACEGSNANLRCDEGKAIVVYWADYGRRDTTTCSQHRPTHEIQNAHCPNPTAKVADSCNGKSSCIIEASNSVFGDPCPGTYKYLEVAYDCERKYLRVVTELQRALGTLCCRALVPTNMF</sequence>
<dbReference type="FunFam" id="2.60.120.740:FF:000003">
    <property type="entry name" value="Protein eva-1 homolog C"/>
    <property type="match status" value="1"/>
</dbReference>
<keyword evidence="2" id="KW-0430">Lectin</keyword>
<dbReference type="Ensembl" id="ENSPNYT00000008484.1">
    <property type="protein sequence ID" value="ENSPNYP00000008283.1"/>
    <property type="gene ID" value="ENSPNYG00000006199.1"/>
</dbReference>
<dbReference type="GO" id="GO:0030246">
    <property type="term" value="F:carbohydrate binding"/>
    <property type="evidence" value="ECO:0007669"/>
    <property type="project" value="UniProtKB-KW"/>
</dbReference>
<proteinExistence type="predicted"/>
<dbReference type="Gene3D" id="2.60.120.740">
    <property type="match status" value="2"/>
</dbReference>
<feature type="domain" description="SUEL-type lectin" evidence="4">
    <location>
        <begin position="118"/>
        <end position="207"/>
    </location>
</feature>
<accession>A0A3B4FEA5</accession>
<keyword evidence="3" id="KW-0677">Repeat</keyword>
<dbReference type="PROSITE" id="PS50228">
    <property type="entry name" value="SUEL_LECTIN"/>
    <property type="match status" value="1"/>
</dbReference>
<evidence type="ECO:0000259" key="4">
    <source>
        <dbReference type="PROSITE" id="PS50228"/>
    </source>
</evidence>
<evidence type="ECO:0000256" key="2">
    <source>
        <dbReference type="ARBA" id="ARBA00022734"/>
    </source>
</evidence>
<evidence type="ECO:0000256" key="1">
    <source>
        <dbReference type="ARBA" id="ARBA00022546"/>
    </source>
</evidence>
<protein>
    <recommendedName>
        <fullName evidence="4">SUEL-type lectin domain-containing protein</fullName>
    </recommendedName>
</protein>
<dbReference type="CDD" id="cd22835">
    <property type="entry name" value="Gal_Rha_Lectin_SML_rpt2"/>
    <property type="match status" value="1"/>
</dbReference>
<dbReference type="GeneTree" id="ENSGT00940000154285"/>
<dbReference type="AlphaFoldDB" id="A0A3B4FEA5"/>
<keyword evidence="1" id="KW-0348">Hemagglutinin</keyword>
<evidence type="ECO:0000313" key="5">
    <source>
        <dbReference type="Ensembl" id="ENSPNYP00000008283.1"/>
    </source>
</evidence>
<dbReference type="InterPro" id="IPR043159">
    <property type="entry name" value="Lectin_gal-bd_sf"/>
</dbReference>
<dbReference type="InterPro" id="IPR000922">
    <property type="entry name" value="Lectin_gal-bd_dom"/>
</dbReference>
<name>A0A3B4FEA5_9CICH</name>